<dbReference type="FunFam" id="1.25.40.10:FF:000091">
    <property type="entry name" value="Pre-mRNA-processing factor 39"/>
    <property type="match status" value="1"/>
</dbReference>
<dbReference type="OrthoDB" id="10265668at2759"/>
<dbReference type="GO" id="GO:0003735">
    <property type="term" value="F:structural constituent of ribosome"/>
    <property type="evidence" value="ECO:0007669"/>
    <property type="project" value="InterPro"/>
</dbReference>
<feature type="compositionally biased region" description="Basic residues" evidence="12">
    <location>
        <begin position="1102"/>
        <end position="1111"/>
    </location>
</feature>
<dbReference type="CDD" id="cd01793">
    <property type="entry name" value="Ubl_FUBI"/>
    <property type="match status" value="1"/>
</dbReference>
<dbReference type="GO" id="GO:0071004">
    <property type="term" value="C:U2-type prespliceosome"/>
    <property type="evidence" value="ECO:0007669"/>
    <property type="project" value="TreeGrafter"/>
</dbReference>
<evidence type="ECO:0000256" key="8">
    <source>
        <dbReference type="ARBA" id="ARBA00023274"/>
    </source>
</evidence>
<evidence type="ECO:0000256" key="9">
    <source>
        <dbReference type="ARBA" id="ARBA00038019"/>
    </source>
</evidence>
<comment type="function">
    <text evidence="1">Involved in pre-mRNA splicing.</text>
</comment>
<dbReference type="InterPro" id="IPR000626">
    <property type="entry name" value="Ubiquitin-like_dom"/>
</dbReference>
<evidence type="ECO:0000256" key="1">
    <source>
        <dbReference type="ARBA" id="ARBA00003777"/>
    </source>
</evidence>
<gene>
    <name evidence="14" type="ORF">COCON_G00094700</name>
</gene>
<organism evidence="14 15">
    <name type="scientific">Conger conger</name>
    <name type="common">Conger eel</name>
    <name type="synonym">Muraena conger</name>
    <dbReference type="NCBI Taxonomy" id="82655"/>
    <lineage>
        <taxon>Eukaryota</taxon>
        <taxon>Metazoa</taxon>
        <taxon>Chordata</taxon>
        <taxon>Craniata</taxon>
        <taxon>Vertebrata</taxon>
        <taxon>Euteleostomi</taxon>
        <taxon>Actinopterygii</taxon>
        <taxon>Neopterygii</taxon>
        <taxon>Teleostei</taxon>
        <taxon>Anguilliformes</taxon>
        <taxon>Congridae</taxon>
        <taxon>Conger</taxon>
    </lineage>
</organism>
<feature type="compositionally biased region" description="Basic and acidic residues" evidence="12">
    <location>
        <begin position="945"/>
        <end position="954"/>
    </location>
</feature>
<dbReference type="FunFam" id="3.10.20.90:FF:000276">
    <property type="entry name" value="40S ribosomal protein S30"/>
    <property type="match status" value="1"/>
</dbReference>
<dbReference type="PANTHER" id="PTHR17204:SF5">
    <property type="entry name" value="PRE-MRNA-PROCESSING FACTOR 39"/>
    <property type="match status" value="1"/>
</dbReference>
<dbReference type="PROSITE" id="PS00299">
    <property type="entry name" value="UBIQUITIN_1"/>
    <property type="match status" value="1"/>
</dbReference>
<evidence type="ECO:0000256" key="4">
    <source>
        <dbReference type="ARBA" id="ARBA00022737"/>
    </source>
</evidence>
<dbReference type="AlphaFoldDB" id="A0A9Q1DLQ6"/>
<comment type="caution">
    <text evidence="14">The sequence shown here is derived from an EMBL/GenBank/DDBJ whole genome shotgun (WGS) entry which is preliminary data.</text>
</comment>
<dbReference type="SMART" id="SM00213">
    <property type="entry name" value="UBQ"/>
    <property type="match status" value="1"/>
</dbReference>
<dbReference type="InterPro" id="IPR059164">
    <property type="entry name" value="HAT_PRP39_C"/>
</dbReference>
<name>A0A9Q1DLQ6_CONCO</name>
<dbReference type="EMBL" id="JAFJMO010000006">
    <property type="protein sequence ID" value="KAJ8274845.1"/>
    <property type="molecule type" value="Genomic_DNA"/>
</dbReference>
<evidence type="ECO:0000256" key="2">
    <source>
        <dbReference type="ARBA" id="ARBA00004123"/>
    </source>
</evidence>
<sequence>MEESEQLFSGVAMTGMLDVDPTGGFGSLSMEAIGHSFLTDSLISTQDPVLIQDSDTASSPLPETVEALLGQGQDRQLEQHDQVQLESLVQDPVEHLQPLEHDLLEQSESFKQDLLQFTEPLEQDQVYHAEPIQTDHVQFPGPMEQDTEMCHSEPLQHDQEDQVFGDPLQQEEMYHSEPVQEDHVEFPDPIEENSDMVHSELLQQDQEELVKPFVKEQMEDHVRLPEPLGPDQVYHSELLQQDQEEQVELLAKQQVEDLVGFSLHQDQVCKSELLQQSQEEVVEPLAKEDLGLPEPLSQDLVYQSELLEQSQEEQVEPLAKEQMEDQVVFPEPLSQDQGHQSELLQQDQLEQSEPTEKDLEECLEQSEQVSAQRVDSPEPGSPTNMELEETSKDGVEEDPAPVLEAPFPAEFEKYYKAVEENPEDFTAWTYLLQYVEQESHIGAARKAFSSFFARYPYCYGYWKKYADMEKRLDSTQMADEVYRCGLQAIPLSVDLWLHFVGFLRETADPSDNSTESRVRAAYEHAVLAAGTDFRSDRLWESYINWEAELGNLAHVTAVYDRILGIPTQLYSHHFQRLKEHVQNNLPKHFLSEEEFIQLRAELAKVGGLSGEEATPSDDMPSGTEDLADPAKRVTEIENMRHRVIEGRQEVFNHNEHEVSKRWTFEEGIKRPYFHVKALEKTQLSNWKEYLDFEIENGTPERVVVLFERCLVACALYEDFWIKYAKYLENYSIEGVRHVYKKACTIHLPKKPTLHLLWAGFEEQQGNIEEARGILKALEEAVPGLAMVRLRRVSLERRHGNMEEAESLLQDAIRNGKNVGETSFYSIKLARQLLKVQRCLEKARKVLLEAIERDKMSPKLYLNLLELEYSGDVKQNEKQILSCFDRALNSPLPLESRLAFSQRKVEFLEDFGCDINTLVSAYEEHEKISEAHASTKRKAENGSQEPEPKKARTEDPSMGTGQMMPDMLPNHSAYNYNYNWYQQYNYQNPWGYGQYYPPPPTPRDKMQLFVRAQNTHTLHLTGQETVGDIKAQIQALEGLAVEDQVLLLSGTPLEDGAFLEHCGVSENCTLEVTGRLLGGKVHGSLARAGKVRGQTPKVDKQEKKKKKTGRAKRRIQYNRRFVNVVPTFGKKKGPNANS</sequence>
<dbReference type="InterPro" id="IPR011990">
    <property type="entry name" value="TPR-like_helical_dom_sf"/>
</dbReference>
<evidence type="ECO:0000256" key="3">
    <source>
        <dbReference type="ARBA" id="ARBA00022664"/>
    </source>
</evidence>
<keyword evidence="8" id="KW-0687">Ribonucleoprotein</keyword>
<accession>A0A9Q1DLQ6</accession>
<comment type="subcellular location">
    <subcellularLocation>
        <location evidence="2">Nucleus</location>
    </subcellularLocation>
</comment>
<dbReference type="InterPro" id="IPR039415">
    <property type="entry name" value="FUBI"/>
</dbReference>
<keyword evidence="15" id="KW-1185">Reference proteome</keyword>
<keyword evidence="6" id="KW-0508">mRNA splicing</keyword>
<keyword evidence="7" id="KW-0539">Nucleus</keyword>
<feature type="domain" description="Ubiquitin-like" evidence="13">
    <location>
        <begin position="1005"/>
        <end position="1078"/>
    </location>
</feature>
<dbReference type="InterPro" id="IPR003107">
    <property type="entry name" value="HAT"/>
</dbReference>
<comment type="similarity">
    <text evidence="9">Belongs to the PRP39 family.</text>
</comment>
<feature type="region of interest" description="Disordered" evidence="12">
    <location>
        <begin position="347"/>
        <end position="400"/>
    </location>
</feature>
<evidence type="ECO:0000259" key="13">
    <source>
        <dbReference type="PROSITE" id="PS50053"/>
    </source>
</evidence>
<dbReference type="Pfam" id="PF04758">
    <property type="entry name" value="Ribosomal_S30"/>
    <property type="match status" value="1"/>
</dbReference>
<dbReference type="GO" id="GO:0030627">
    <property type="term" value="F:pre-mRNA 5'-splice site binding"/>
    <property type="evidence" value="ECO:0007669"/>
    <property type="project" value="TreeGrafter"/>
</dbReference>
<dbReference type="InterPro" id="IPR019954">
    <property type="entry name" value="Ubiquitin_CS"/>
</dbReference>
<evidence type="ECO:0000256" key="11">
    <source>
        <dbReference type="ARBA" id="ARBA00080852"/>
    </source>
</evidence>
<feature type="region of interest" description="Disordered" evidence="12">
    <location>
        <begin position="930"/>
        <end position="962"/>
    </location>
</feature>
<feature type="region of interest" description="Disordered" evidence="12">
    <location>
        <begin position="607"/>
        <end position="626"/>
    </location>
</feature>
<keyword evidence="5" id="KW-0689">Ribosomal protein</keyword>
<keyword evidence="3" id="KW-0507">mRNA processing</keyword>
<dbReference type="Pfam" id="PF23240">
    <property type="entry name" value="HAT_PRP39_N"/>
    <property type="match status" value="1"/>
</dbReference>
<evidence type="ECO:0000256" key="6">
    <source>
        <dbReference type="ARBA" id="ARBA00023187"/>
    </source>
</evidence>
<evidence type="ECO:0000256" key="5">
    <source>
        <dbReference type="ARBA" id="ARBA00022980"/>
    </source>
</evidence>
<proteinExistence type="inferred from homology"/>
<evidence type="ECO:0000256" key="7">
    <source>
        <dbReference type="ARBA" id="ARBA00023242"/>
    </source>
</evidence>
<dbReference type="Gene3D" id="1.25.40.10">
    <property type="entry name" value="Tetratricopeptide repeat domain"/>
    <property type="match status" value="2"/>
</dbReference>
<evidence type="ECO:0000313" key="15">
    <source>
        <dbReference type="Proteomes" id="UP001152803"/>
    </source>
</evidence>
<dbReference type="InterPro" id="IPR029071">
    <property type="entry name" value="Ubiquitin-like_domsf"/>
</dbReference>
<evidence type="ECO:0000313" key="14">
    <source>
        <dbReference type="EMBL" id="KAJ8274845.1"/>
    </source>
</evidence>
<dbReference type="GO" id="GO:0006412">
    <property type="term" value="P:translation"/>
    <property type="evidence" value="ECO:0007669"/>
    <property type="project" value="InterPro"/>
</dbReference>
<dbReference type="GO" id="GO:0005840">
    <property type="term" value="C:ribosome"/>
    <property type="evidence" value="ECO:0007669"/>
    <property type="project" value="UniProtKB-KW"/>
</dbReference>
<dbReference type="Pfam" id="PF23241">
    <property type="entry name" value="HAT_PRP39_C"/>
    <property type="match status" value="1"/>
</dbReference>
<keyword evidence="4" id="KW-0677">Repeat</keyword>
<reference evidence="14" key="1">
    <citation type="journal article" date="2023" name="Science">
        <title>Genome structures resolve the early diversification of teleost fishes.</title>
        <authorList>
            <person name="Parey E."/>
            <person name="Louis A."/>
            <person name="Montfort J."/>
            <person name="Bouchez O."/>
            <person name="Roques C."/>
            <person name="Iampietro C."/>
            <person name="Lluch J."/>
            <person name="Castinel A."/>
            <person name="Donnadieu C."/>
            <person name="Desvignes T."/>
            <person name="Floi Bucao C."/>
            <person name="Jouanno E."/>
            <person name="Wen M."/>
            <person name="Mejri S."/>
            <person name="Dirks R."/>
            <person name="Jansen H."/>
            <person name="Henkel C."/>
            <person name="Chen W.J."/>
            <person name="Zahm M."/>
            <person name="Cabau C."/>
            <person name="Klopp C."/>
            <person name="Thompson A.W."/>
            <person name="Robinson-Rechavi M."/>
            <person name="Braasch I."/>
            <person name="Lecointre G."/>
            <person name="Bobe J."/>
            <person name="Postlethwait J.H."/>
            <person name="Berthelot C."/>
            <person name="Roest Crollius H."/>
            <person name="Guiguen Y."/>
        </authorList>
    </citation>
    <scope>NUCLEOTIDE SEQUENCE</scope>
    <source>
        <strain evidence="14">Concon-B</strain>
    </source>
</reference>
<dbReference type="FunFam" id="1.25.40.10:FF:000063">
    <property type="entry name" value="Pre-mRNA processing factor 39"/>
    <property type="match status" value="1"/>
</dbReference>
<dbReference type="SMART" id="SM00386">
    <property type="entry name" value="HAT"/>
    <property type="match status" value="7"/>
</dbReference>
<dbReference type="Proteomes" id="UP001152803">
    <property type="component" value="Unassembled WGS sequence"/>
</dbReference>
<evidence type="ECO:0000256" key="10">
    <source>
        <dbReference type="ARBA" id="ARBA00067962"/>
    </source>
</evidence>
<dbReference type="SUPFAM" id="SSF48452">
    <property type="entry name" value="TPR-like"/>
    <property type="match status" value="2"/>
</dbReference>
<dbReference type="Pfam" id="PF00240">
    <property type="entry name" value="ubiquitin"/>
    <property type="match status" value="1"/>
</dbReference>
<dbReference type="GO" id="GO:0000243">
    <property type="term" value="C:commitment complex"/>
    <property type="evidence" value="ECO:0007669"/>
    <property type="project" value="TreeGrafter"/>
</dbReference>
<dbReference type="PROSITE" id="PS50053">
    <property type="entry name" value="UBIQUITIN_2"/>
    <property type="match status" value="1"/>
</dbReference>
<dbReference type="SUPFAM" id="SSF54236">
    <property type="entry name" value="Ubiquitin-like"/>
    <property type="match status" value="1"/>
</dbReference>
<dbReference type="InterPro" id="IPR006846">
    <property type="entry name" value="Ribosomal_eS30"/>
</dbReference>
<dbReference type="Gene3D" id="3.10.20.90">
    <property type="entry name" value="Phosphatidylinositol 3-kinase Catalytic Subunit, Chain A, domain 1"/>
    <property type="match status" value="1"/>
</dbReference>
<dbReference type="GO" id="GO:0000395">
    <property type="term" value="P:mRNA 5'-splice site recognition"/>
    <property type="evidence" value="ECO:0007669"/>
    <property type="project" value="TreeGrafter"/>
</dbReference>
<evidence type="ECO:0000256" key="12">
    <source>
        <dbReference type="SAM" id="MobiDB-lite"/>
    </source>
</evidence>
<dbReference type="GO" id="GO:0005685">
    <property type="term" value="C:U1 snRNP"/>
    <property type="evidence" value="ECO:0007669"/>
    <property type="project" value="TreeGrafter"/>
</dbReference>
<protein>
    <recommendedName>
        <fullName evidence="10">Pre-mRNA-processing factor 39</fullName>
    </recommendedName>
    <alternativeName>
        <fullName evidence="11">PRP39 homolog</fullName>
    </alternativeName>
</protein>
<dbReference type="PANTHER" id="PTHR17204">
    <property type="entry name" value="PRE-MRNA PROCESSING PROTEIN PRP39-RELATED"/>
    <property type="match status" value="1"/>
</dbReference>
<feature type="region of interest" description="Disordered" evidence="12">
    <location>
        <begin position="1089"/>
        <end position="1111"/>
    </location>
</feature>